<dbReference type="Pfam" id="PF01476">
    <property type="entry name" value="LysM"/>
    <property type="match status" value="1"/>
</dbReference>
<proteinExistence type="predicted"/>
<reference evidence="3" key="1">
    <citation type="submission" date="2020-10" db="EMBL/GenBank/DDBJ databases">
        <title>Genomic Encyclopedia of Type Strains, Phase IV (KMG-IV): sequencing the most valuable type-strain genomes for metagenomic binning, comparative biology and taxonomic classification.</title>
        <authorList>
            <person name="Goeker M."/>
        </authorList>
    </citation>
    <scope>NUCLEOTIDE SEQUENCE</scope>
    <source>
        <strain evidence="3">DSM 13886</strain>
    </source>
</reference>
<dbReference type="InterPro" id="IPR018392">
    <property type="entry name" value="LysM"/>
</dbReference>
<sequence>MKVHIVVKGDTLWKIARQHGIPFEELKRVNAHLANPDYIVPGMKIFLPEKHQGSHGAKVPGKSPIKGPEKGKEPVRPTPPVPVKPTPPTPPVHPVHPPPVRPTPPVPVPPIPIPTPPAPIPPTPAPVPPMPMPSTPIPMPPPMPVQSPVQTFPMSPCIQPIIGIPCGWMPIYDADCFPFVHSGQIQAVPAVQAAEQQAPMPMPMPMPPPMPQMSPPMPAPQRPIFEMESEESPIFSSQGPAIQPSYNQMPDGWQLLESPNMTEMAGMADMTDMESPAMCMQSPPICSPEQGYIPQVVSPAMQGGWGPMQTGHSMMHFPAFYHFCGCGGQHPMMPMHWGHPCHCNVPMQPTPYQMMPMSNQGFHGYGAD</sequence>
<dbReference type="PRINTS" id="PR01217">
    <property type="entry name" value="PRICHEXTENSN"/>
</dbReference>
<evidence type="ECO:0000313" key="3">
    <source>
        <dbReference type="EMBL" id="MBE1554589.1"/>
    </source>
</evidence>
<dbReference type="SUPFAM" id="SSF54106">
    <property type="entry name" value="LysM domain"/>
    <property type="match status" value="1"/>
</dbReference>
<gene>
    <name evidence="3" type="ORF">H4683_001666</name>
</gene>
<feature type="domain" description="LysM" evidence="2">
    <location>
        <begin position="2"/>
        <end position="47"/>
    </location>
</feature>
<dbReference type="CDD" id="cd00118">
    <property type="entry name" value="LysM"/>
    <property type="match status" value="1"/>
</dbReference>
<accession>A0A927MNA5</accession>
<name>A0A927MNA5_9BACL</name>
<dbReference type="Proteomes" id="UP000658225">
    <property type="component" value="Unassembled WGS sequence"/>
</dbReference>
<organism evidence="3 4">
    <name type="scientific">Sporosarcina limicola</name>
    <dbReference type="NCBI Taxonomy" id="34101"/>
    <lineage>
        <taxon>Bacteria</taxon>
        <taxon>Bacillati</taxon>
        <taxon>Bacillota</taxon>
        <taxon>Bacilli</taxon>
        <taxon>Bacillales</taxon>
        <taxon>Caryophanaceae</taxon>
        <taxon>Sporosarcina</taxon>
    </lineage>
</organism>
<protein>
    <submittedName>
        <fullName evidence="3">Morphogenetic protein associated with SpoVID</fullName>
    </submittedName>
</protein>
<comment type="caution">
    <text evidence="3">The sequence shown here is derived from an EMBL/GenBank/DDBJ whole genome shotgun (WGS) entry which is preliminary data.</text>
</comment>
<feature type="compositionally biased region" description="Pro residues" evidence="1">
    <location>
        <begin position="76"/>
        <end position="98"/>
    </location>
</feature>
<dbReference type="SMART" id="SM00257">
    <property type="entry name" value="LysM"/>
    <property type="match status" value="1"/>
</dbReference>
<dbReference type="PROSITE" id="PS51782">
    <property type="entry name" value="LYSM"/>
    <property type="match status" value="1"/>
</dbReference>
<dbReference type="EMBL" id="JADBEL010000007">
    <property type="protein sequence ID" value="MBE1554589.1"/>
    <property type="molecule type" value="Genomic_DNA"/>
</dbReference>
<keyword evidence="4" id="KW-1185">Reference proteome</keyword>
<feature type="region of interest" description="Disordered" evidence="1">
    <location>
        <begin position="51"/>
        <end position="98"/>
    </location>
</feature>
<evidence type="ECO:0000256" key="1">
    <source>
        <dbReference type="SAM" id="MobiDB-lite"/>
    </source>
</evidence>
<evidence type="ECO:0000313" key="4">
    <source>
        <dbReference type="Proteomes" id="UP000658225"/>
    </source>
</evidence>
<dbReference type="AlphaFoldDB" id="A0A927MNA5"/>
<dbReference type="Gene3D" id="3.10.350.10">
    <property type="entry name" value="LysM domain"/>
    <property type="match status" value="1"/>
</dbReference>
<evidence type="ECO:0000259" key="2">
    <source>
        <dbReference type="PROSITE" id="PS51782"/>
    </source>
</evidence>
<dbReference type="RefSeq" id="WP_192598368.1">
    <property type="nucleotide sequence ID" value="NZ_JADBEL010000007.1"/>
</dbReference>
<dbReference type="InterPro" id="IPR036779">
    <property type="entry name" value="LysM_dom_sf"/>
</dbReference>